<keyword evidence="4 5" id="KW-0274">FAD</keyword>
<evidence type="ECO:0000313" key="8">
    <source>
        <dbReference type="Proteomes" id="UP000299102"/>
    </source>
</evidence>
<dbReference type="InterPro" id="IPR000172">
    <property type="entry name" value="GMC_OxRdtase_N"/>
</dbReference>
<evidence type="ECO:0000259" key="6">
    <source>
        <dbReference type="PROSITE" id="PS00624"/>
    </source>
</evidence>
<keyword evidence="8" id="KW-1185">Reference proteome</keyword>
<evidence type="ECO:0000256" key="3">
    <source>
        <dbReference type="ARBA" id="ARBA00022630"/>
    </source>
</evidence>
<dbReference type="Gene3D" id="3.50.50.60">
    <property type="entry name" value="FAD/NAD(P)-binding domain"/>
    <property type="match status" value="1"/>
</dbReference>
<sequence>MEIMEGCLANFTAAAGCPRAFAGASGAVFAQALSAVVAAHCAAAYGDIQWPSDSSAHILNSRENLQYDYVVVGAGTAGSLLASRLSEKFPDWSILLIEAGDDPGPDSDIPSFFFANSATNIDWNYKTESDPGYCLGMADGRCCWSKGKAMGGSSSINAMIYLRGHPKDYDRWAELGNEHWNYESVSKHFDILEEVFDGGIDLIENAKNPTRNLWYDIIAKAWDEFGLSDNPNAKNEVLVGLRRIKMCINEGRRFNTAKVSLHNVKDNRNLHVMKNTIVQKVIIDKDTMTARGVQIRHTSGIVMEISAKNEIALSAGSIGTPQILMLSGIGPKVHLSANGIQTILDLPVGKNLQDHAFLPLFMQVDEKYSNSVPPETLTLLLIQYMLTRTGPFAEMNMVDLQGYIDTTNKTDYPDVQFLHLHYTKEDTYALRDVFKNIGYSEEILETLKKMNKDHDIIAILLILLHPKSRGEVLLRDANPLSLPIIKPNYFEELDDIETMRRAIEFIRKLLNTKMFQQVNVTLPKFEIEACSDHDHDGDGYWECYIRHLATTLYHPVGTATMGPAGDRGAVVDEDLLLHGVNGLRVVDAGVMPAITSGNTMAPTLMIAERAAHLIEKQWRTIVVKDEL</sequence>
<comment type="cofactor">
    <cofactor evidence="1 5">
        <name>FAD</name>
        <dbReference type="ChEBI" id="CHEBI:57692"/>
    </cofactor>
</comment>
<dbReference type="EMBL" id="BGZK01000445">
    <property type="protein sequence ID" value="GBP43981.1"/>
    <property type="molecule type" value="Genomic_DNA"/>
</dbReference>
<dbReference type="SUPFAM" id="SSF54373">
    <property type="entry name" value="FAD-linked reductases, C-terminal domain"/>
    <property type="match status" value="1"/>
</dbReference>
<evidence type="ECO:0000256" key="2">
    <source>
        <dbReference type="ARBA" id="ARBA00010790"/>
    </source>
</evidence>
<comment type="similarity">
    <text evidence="2">Belongs to the GMC oxidoreductase family.</text>
</comment>
<name>A0A4C1VYT4_EUMVA</name>
<dbReference type="OrthoDB" id="269227at2759"/>
<dbReference type="STRING" id="151549.A0A4C1VYT4"/>
<feature type="binding site" evidence="5">
    <location>
        <position position="278"/>
    </location>
    <ligand>
        <name>FAD</name>
        <dbReference type="ChEBI" id="CHEBI:57692"/>
    </ligand>
</feature>
<evidence type="ECO:0000256" key="4">
    <source>
        <dbReference type="ARBA" id="ARBA00022827"/>
    </source>
</evidence>
<feature type="domain" description="Glucose-methanol-choline oxidoreductase N-terminal" evidence="6">
    <location>
        <begin position="316"/>
        <end position="330"/>
    </location>
</feature>
<dbReference type="Pfam" id="PF00732">
    <property type="entry name" value="GMC_oxred_N"/>
    <property type="match status" value="1"/>
</dbReference>
<evidence type="ECO:0000256" key="1">
    <source>
        <dbReference type="ARBA" id="ARBA00001974"/>
    </source>
</evidence>
<proteinExistence type="inferred from homology"/>
<dbReference type="AlphaFoldDB" id="A0A4C1VYT4"/>
<dbReference type="PANTHER" id="PTHR11552:SF147">
    <property type="entry name" value="CHOLINE DEHYDROGENASE, MITOCHONDRIAL"/>
    <property type="match status" value="1"/>
</dbReference>
<dbReference type="GO" id="GO:0016614">
    <property type="term" value="F:oxidoreductase activity, acting on CH-OH group of donors"/>
    <property type="evidence" value="ECO:0007669"/>
    <property type="project" value="InterPro"/>
</dbReference>
<dbReference type="GO" id="GO:0050660">
    <property type="term" value="F:flavin adenine dinucleotide binding"/>
    <property type="evidence" value="ECO:0007669"/>
    <property type="project" value="InterPro"/>
</dbReference>
<organism evidence="7 8">
    <name type="scientific">Eumeta variegata</name>
    <name type="common">Bagworm moth</name>
    <name type="synonym">Eumeta japonica</name>
    <dbReference type="NCBI Taxonomy" id="151549"/>
    <lineage>
        <taxon>Eukaryota</taxon>
        <taxon>Metazoa</taxon>
        <taxon>Ecdysozoa</taxon>
        <taxon>Arthropoda</taxon>
        <taxon>Hexapoda</taxon>
        <taxon>Insecta</taxon>
        <taxon>Pterygota</taxon>
        <taxon>Neoptera</taxon>
        <taxon>Endopterygota</taxon>
        <taxon>Lepidoptera</taxon>
        <taxon>Glossata</taxon>
        <taxon>Ditrysia</taxon>
        <taxon>Tineoidea</taxon>
        <taxon>Psychidae</taxon>
        <taxon>Oiketicinae</taxon>
        <taxon>Eumeta</taxon>
    </lineage>
</organism>
<dbReference type="InterPro" id="IPR007867">
    <property type="entry name" value="GMC_OxRtase_C"/>
</dbReference>
<evidence type="ECO:0000256" key="5">
    <source>
        <dbReference type="PIRSR" id="PIRSR000137-2"/>
    </source>
</evidence>
<dbReference type="SUPFAM" id="SSF51905">
    <property type="entry name" value="FAD/NAD(P)-binding domain"/>
    <property type="match status" value="1"/>
</dbReference>
<dbReference type="PROSITE" id="PS00624">
    <property type="entry name" value="GMC_OXRED_2"/>
    <property type="match status" value="1"/>
</dbReference>
<gene>
    <name evidence="7" type="primary">Gld</name>
    <name evidence="7" type="ORF">EVAR_27149_1</name>
</gene>
<accession>A0A4C1VYT4</accession>
<reference evidence="7 8" key="1">
    <citation type="journal article" date="2019" name="Commun. Biol.">
        <title>The bagworm genome reveals a unique fibroin gene that provides high tensile strength.</title>
        <authorList>
            <person name="Kono N."/>
            <person name="Nakamura H."/>
            <person name="Ohtoshi R."/>
            <person name="Tomita M."/>
            <person name="Numata K."/>
            <person name="Arakawa K."/>
        </authorList>
    </citation>
    <scope>NUCLEOTIDE SEQUENCE [LARGE SCALE GENOMIC DNA]</scope>
</reference>
<dbReference type="Gene3D" id="3.30.560.10">
    <property type="entry name" value="Glucose Oxidase, domain 3"/>
    <property type="match status" value="1"/>
</dbReference>
<dbReference type="InterPro" id="IPR012132">
    <property type="entry name" value="GMC_OxRdtase"/>
</dbReference>
<dbReference type="Pfam" id="PF05199">
    <property type="entry name" value="GMC_oxred_C"/>
    <property type="match status" value="1"/>
</dbReference>
<keyword evidence="3" id="KW-0285">Flavoprotein</keyword>
<comment type="caution">
    <text evidence="7">The sequence shown here is derived from an EMBL/GenBank/DDBJ whole genome shotgun (WGS) entry which is preliminary data.</text>
</comment>
<protein>
    <submittedName>
        <fullName evidence="7">Glucose dehydrogenase</fullName>
    </submittedName>
</protein>
<dbReference type="PANTHER" id="PTHR11552">
    <property type="entry name" value="GLUCOSE-METHANOL-CHOLINE GMC OXIDOREDUCTASE"/>
    <property type="match status" value="1"/>
</dbReference>
<dbReference type="InterPro" id="IPR036188">
    <property type="entry name" value="FAD/NAD-bd_sf"/>
</dbReference>
<dbReference type="PIRSF" id="PIRSF000137">
    <property type="entry name" value="Alcohol_oxidase"/>
    <property type="match status" value="1"/>
</dbReference>
<dbReference type="Proteomes" id="UP000299102">
    <property type="component" value="Unassembled WGS sequence"/>
</dbReference>
<evidence type="ECO:0000313" key="7">
    <source>
        <dbReference type="EMBL" id="GBP43981.1"/>
    </source>
</evidence>